<dbReference type="HOGENOM" id="CLU_1642108_0_0_10"/>
<evidence type="ECO:0000313" key="2">
    <source>
        <dbReference type="EMBL" id="KKB54756.1"/>
    </source>
</evidence>
<organism evidence="2 3">
    <name type="scientific">Parabacteroides goldsteinii DSM 19448 = WAL 12034</name>
    <dbReference type="NCBI Taxonomy" id="927665"/>
    <lineage>
        <taxon>Bacteria</taxon>
        <taxon>Pseudomonadati</taxon>
        <taxon>Bacteroidota</taxon>
        <taxon>Bacteroidia</taxon>
        <taxon>Bacteroidales</taxon>
        <taxon>Tannerellaceae</taxon>
        <taxon>Parabacteroides</taxon>
    </lineage>
</organism>
<accession>A0A0F5JA39</accession>
<feature type="chain" id="PRO_5002488893" description="Lipoprotein" evidence="1">
    <location>
        <begin position="23"/>
        <end position="161"/>
    </location>
</feature>
<evidence type="ECO:0000256" key="1">
    <source>
        <dbReference type="SAM" id="SignalP"/>
    </source>
</evidence>
<protein>
    <recommendedName>
        <fullName evidence="4">Lipoprotein</fullName>
    </recommendedName>
</protein>
<dbReference type="EMBL" id="AQHV01000013">
    <property type="protein sequence ID" value="KKB54756.1"/>
    <property type="molecule type" value="Genomic_DNA"/>
</dbReference>
<evidence type="ECO:0008006" key="4">
    <source>
        <dbReference type="Google" id="ProtNLM"/>
    </source>
</evidence>
<proteinExistence type="predicted"/>
<reference evidence="2 3" key="1">
    <citation type="submission" date="2013-04" db="EMBL/GenBank/DDBJ databases">
        <title>The Genome Sequence of Parabacteroides goldsteinii DSM 19448.</title>
        <authorList>
            <consortium name="The Broad Institute Genomics Platform"/>
            <person name="Earl A."/>
            <person name="Ward D."/>
            <person name="Feldgarden M."/>
            <person name="Gevers D."/>
            <person name="Martens E."/>
            <person name="Sakamoto M."/>
            <person name="Benno Y."/>
            <person name="Song Y."/>
            <person name="Liu C."/>
            <person name="Lee J."/>
            <person name="Bolanos M."/>
            <person name="Vaisanen M.L."/>
            <person name="Finegold S.M."/>
            <person name="Walker B."/>
            <person name="Young S."/>
            <person name="Zeng Q."/>
            <person name="Gargeya S."/>
            <person name="Fitzgerald M."/>
            <person name="Haas B."/>
            <person name="Abouelleil A."/>
            <person name="Allen A.W."/>
            <person name="Alvarado L."/>
            <person name="Arachchi H.M."/>
            <person name="Berlin A.M."/>
            <person name="Chapman S.B."/>
            <person name="Gainer-Dewar J."/>
            <person name="Goldberg J."/>
            <person name="Griggs A."/>
            <person name="Gujja S."/>
            <person name="Hansen M."/>
            <person name="Howarth C."/>
            <person name="Imamovic A."/>
            <person name="Ireland A."/>
            <person name="Larimer J."/>
            <person name="McCowan C."/>
            <person name="Murphy C."/>
            <person name="Pearson M."/>
            <person name="Poon T.W."/>
            <person name="Priest M."/>
            <person name="Roberts A."/>
            <person name="Saif S."/>
            <person name="Shea T."/>
            <person name="Sisk P."/>
            <person name="Sykes S."/>
            <person name="Wortman J."/>
            <person name="Nusbaum C."/>
            <person name="Birren B."/>
        </authorList>
    </citation>
    <scope>NUCLEOTIDE SEQUENCE [LARGE SCALE GENOMIC DNA]</scope>
    <source>
        <strain evidence="2 3">DSM 19448</strain>
    </source>
</reference>
<name>A0A0F5JA39_9BACT</name>
<evidence type="ECO:0000313" key="3">
    <source>
        <dbReference type="Proteomes" id="UP000033047"/>
    </source>
</evidence>
<comment type="caution">
    <text evidence="2">The sequence shown here is derived from an EMBL/GenBank/DDBJ whole genome shotgun (WGS) entry which is preliminary data.</text>
</comment>
<dbReference type="AlphaFoldDB" id="A0A0F5JA39"/>
<feature type="signal peptide" evidence="1">
    <location>
        <begin position="1"/>
        <end position="22"/>
    </location>
</feature>
<dbReference type="PROSITE" id="PS51257">
    <property type="entry name" value="PROKAR_LIPOPROTEIN"/>
    <property type="match status" value="1"/>
</dbReference>
<dbReference type="STRING" id="927665.HMPREF1535_02881"/>
<sequence length="161" mass="18239">MKTKSLLVLAATMFAASFTSCNNDIIEKTPNKTEIITKSSIEGAYNSNFMNDGIPDYIAEPLVDLGSFYKAEVICKDFETLADIEPEIHGYYAWNEDMREGNDKAQKLGITCRVYFTMSTRIGLQLQNIDDNQGILIIHTVARNKYDGHMYDRYIKVSLSN</sequence>
<gene>
    <name evidence="2" type="ORF">HMPREF1535_02881</name>
</gene>
<dbReference type="Proteomes" id="UP000033047">
    <property type="component" value="Unassembled WGS sequence"/>
</dbReference>
<dbReference type="PATRIC" id="fig|927665.4.peg.2956"/>
<keyword evidence="1" id="KW-0732">Signal</keyword>
<dbReference type="RefSeq" id="WP_007652563.1">
    <property type="nucleotide sequence ID" value="NZ_KQ033913.1"/>
</dbReference>